<keyword evidence="2 9" id="KW-0963">Cytoplasm</keyword>
<dbReference type="Gene3D" id="3.90.950.10">
    <property type="match status" value="1"/>
</dbReference>
<dbReference type="AlphaFoldDB" id="A0A679I5W9"/>
<dbReference type="HAMAP" id="MF_00528">
    <property type="entry name" value="Maf"/>
    <property type="match status" value="1"/>
</dbReference>
<dbReference type="GO" id="GO:0009117">
    <property type="term" value="P:nucleotide metabolic process"/>
    <property type="evidence" value="ECO:0007669"/>
    <property type="project" value="UniProtKB-KW"/>
</dbReference>
<dbReference type="InterPro" id="IPR029001">
    <property type="entry name" value="ITPase-like_fam"/>
</dbReference>
<dbReference type="Pfam" id="PF02545">
    <property type="entry name" value="Maf"/>
    <property type="match status" value="1"/>
</dbReference>
<feature type="site" description="Important for substrate specificity" evidence="9">
    <location>
        <position position="171"/>
    </location>
</feature>
<evidence type="ECO:0000256" key="4">
    <source>
        <dbReference type="ARBA" id="ARBA00023080"/>
    </source>
</evidence>
<keyword evidence="3 9" id="KW-0378">Hydrolase</keyword>
<organism evidence="10 11">
    <name type="scientific">Fluviibacter phosphoraccumulans</name>
    <dbReference type="NCBI Taxonomy" id="1751046"/>
    <lineage>
        <taxon>Bacteria</taxon>
        <taxon>Pseudomonadati</taxon>
        <taxon>Pseudomonadota</taxon>
        <taxon>Betaproteobacteria</taxon>
        <taxon>Rhodocyclales</taxon>
        <taxon>Fluviibacteraceae</taxon>
        <taxon>Fluviibacter</taxon>
    </lineage>
</organism>
<evidence type="ECO:0000313" key="11">
    <source>
        <dbReference type="Proteomes" id="UP000463961"/>
    </source>
</evidence>
<sequence>MTTLPQPETGKTPRRTLILGSSSAYRRALLERLGIPFRIVSPDIDESPLAGEHPAATARRLAREKAKAVADQLSADQRNTLIIGSDQVAVMGDRVFGKPGNHDKAVAQLQSLSGNTVVFETALCLHDALNGQAHEELVSTEVEFRTLTLEEIEAYLKREPAYDCAGSAKSEALGIALLDRLSGDDPTALVGLPLIALCRLLRHAGLNPLLV</sequence>
<dbReference type="PIRSF" id="PIRSF006305">
    <property type="entry name" value="Maf"/>
    <property type="match status" value="1"/>
</dbReference>
<protein>
    <recommendedName>
        <fullName evidence="8 9">7-methyl-GTP pyrophosphatase</fullName>
        <shortName evidence="9">m(7)GTP pyrophosphatase</shortName>
        <ecNumber evidence="9">3.6.1.-</ecNumber>
    </recommendedName>
</protein>
<dbReference type="InterPro" id="IPR003697">
    <property type="entry name" value="Maf-like"/>
</dbReference>
<evidence type="ECO:0000256" key="1">
    <source>
        <dbReference type="ARBA" id="ARBA00004496"/>
    </source>
</evidence>
<comment type="function">
    <text evidence="6 9">Nucleoside triphosphate pyrophosphatase that hydrolyzes 7-methyl-GTP (m(7)GTP). May have a dual role in cell division arrest and in preventing the incorporation of modified nucleotides into cellular nucleic acids.</text>
</comment>
<keyword evidence="11" id="KW-1185">Reference proteome</keyword>
<feature type="site" description="Important for substrate specificity" evidence="9">
    <location>
        <position position="25"/>
    </location>
</feature>
<proteinExistence type="inferred from homology"/>
<dbReference type="CDD" id="cd00555">
    <property type="entry name" value="Maf"/>
    <property type="match status" value="1"/>
</dbReference>
<reference evidence="11" key="1">
    <citation type="submission" date="2020-01" db="EMBL/GenBank/DDBJ databases">
        <title>Phosphoaccumulans saitamaens gen. nov., sp. nov., a polyphosphate accumulating bacterium isolated from surface river water.</title>
        <authorList>
            <person name="Watanabe K."/>
            <person name="Suda W."/>
        </authorList>
    </citation>
    <scope>NUCLEOTIDE SEQUENCE [LARGE SCALE GENOMIC DNA]</scope>
    <source>
        <strain evidence="11">ICHIAU1</strain>
    </source>
</reference>
<feature type="active site" description="Proton acceptor" evidence="9">
    <location>
        <position position="86"/>
    </location>
</feature>
<evidence type="ECO:0000256" key="5">
    <source>
        <dbReference type="ARBA" id="ARBA00050213"/>
    </source>
</evidence>
<dbReference type="SUPFAM" id="SSF52972">
    <property type="entry name" value="ITPase-like"/>
    <property type="match status" value="1"/>
</dbReference>
<evidence type="ECO:0000256" key="2">
    <source>
        <dbReference type="ARBA" id="ARBA00022490"/>
    </source>
</evidence>
<feature type="site" description="Important for substrate specificity" evidence="9">
    <location>
        <position position="87"/>
    </location>
</feature>
<comment type="subcellular location">
    <subcellularLocation>
        <location evidence="1 9">Cytoplasm</location>
    </subcellularLocation>
</comment>
<comment type="cofactor">
    <cofactor evidence="9">
        <name>a divalent metal cation</name>
        <dbReference type="ChEBI" id="CHEBI:60240"/>
    </cofactor>
</comment>
<comment type="catalytic activity">
    <reaction evidence="5 9">
        <text>N(7)-methyl-GTP + H2O = N(7)-methyl-GMP + diphosphate + H(+)</text>
        <dbReference type="Rhea" id="RHEA:58744"/>
        <dbReference type="ChEBI" id="CHEBI:15377"/>
        <dbReference type="ChEBI" id="CHEBI:15378"/>
        <dbReference type="ChEBI" id="CHEBI:33019"/>
        <dbReference type="ChEBI" id="CHEBI:58285"/>
        <dbReference type="ChEBI" id="CHEBI:87133"/>
    </reaction>
</comment>
<evidence type="ECO:0000256" key="8">
    <source>
        <dbReference type="ARBA" id="ARBA00068163"/>
    </source>
</evidence>
<dbReference type="PANTHER" id="PTHR43213">
    <property type="entry name" value="BIFUNCTIONAL DTTP/UTP PYROPHOSPHATASE/METHYLTRANSFERASE PROTEIN-RELATED"/>
    <property type="match status" value="1"/>
</dbReference>
<evidence type="ECO:0000313" key="10">
    <source>
        <dbReference type="EMBL" id="BBU69428.1"/>
    </source>
</evidence>
<dbReference type="OrthoDB" id="9813694at2"/>
<dbReference type="PANTHER" id="PTHR43213:SF10">
    <property type="entry name" value="7-METHYL-GTP PYROPHOSPHATASE"/>
    <property type="match status" value="1"/>
</dbReference>
<dbReference type="EC" id="3.6.1.-" evidence="9"/>
<name>A0A679I5W9_9RHOO</name>
<dbReference type="NCBIfam" id="TIGR00172">
    <property type="entry name" value="maf"/>
    <property type="match status" value="1"/>
</dbReference>
<comment type="caution">
    <text evidence="9">Lacks conserved residue(s) required for the propagation of feature annotation.</text>
</comment>
<dbReference type="FunFam" id="3.90.950.10:FF:000005">
    <property type="entry name" value="7-methyl-GTP pyrophosphatase"/>
    <property type="match status" value="1"/>
</dbReference>
<accession>A0A679I5W9</accession>
<evidence type="ECO:0000256" key="6">
    <source>
        <dbReference type="ARBA" id="ARBA00053369"/>
    </source>
</evidence>
<dbReference type="Proteomes" id="UP000463961">
    <property type="component" value="Chromosome"/>
</dbReference>
<evidence type="ECO:0000256" key="9">
    <source>
        <dbReference type="HAMAP-Rule" id="MF_00528"/>
    </source>
</evidence>
<dbReference type="GO" id="GO:0047429">
    <property type="term" value="F:nucleoside triphosphate diphosphatase activity"/>
    <property type="evidence" value="ECO:0007669"/>
    <property type="project" value="InterPro"/>
</dbReference>
<evidence type="ECO:0000256" key="7">
    <source>
        <dbReference type="ARBA" id="ARBA00060749"/>
    </source>
</evidence>
<dbReference type="EMBL" id="AP022345">
    <property type="protein sequence ID" value="BBU69428.1"/>
    <property type="molecule type" value="Genomic_DNA"/>
</dbReference>
<comment type="similarity">
    <text evidence="7 9">Belongs to the Maf family. YceF subfamily.</text>
</comment>
<keyword evidence="4 9" id="KW-0546">Nucleotide metabolism</keyword>
<dbReference type="GO" id="GO:0005737">
    <property type="term" value="C:cytoplasm"/>
    <property type="evidence" value="ECO:0007669"/>
    <property type="project" value="UniProtKB-SubCell"/>
</dbReference>
<gene>
    <name evidence="10" type="ORF">ICHIAU1_17110</name>
</gene>
<evidence type="ECO:0000256" key="3">
    <source>
        <dbReference type="ARBA" id="ARBA00022801"/>
    </source>
</evidence>
<dbReference type="RefSeq" id="WP_162049863.1">
    <property type="nucleotide sequence ID" value="NZ_AP019011.1"/>
</dbReference>